<dbReference type="SUPFAM" id="SSF47370">
    <property type="entry name" value="Bromodomain"/>
    <property type="match status" value="1"/>
</dbReference>
<accession>A0A392NVK0</accession>
<keyword evidence="3" id="KW-1185">Reference proteome</keyword>
<dbReference type="Gene3D" id="1.20.920.10">
    <property type="entry name" value="Bromodomain-like"/>
    <property type="match status" value="1"/>
</dbReference>
<dbReference type="Proteomes" id="UP000265520">
    <property type="component" value="Unassembled WGS sequence"/>
</dbReference>
<dbReference type="InterPro" id="IPR036427">
    <property type="entry name" value="Bromodomain-like_sf"/>
</dbReference>
<keyword evidence="1" id="KW-0103">Bromodomain</keyword>
<dbReference type="AlphaFoldDB" id="A0A392NVK0"/>
<dbReference type="PANTHER" id="PTHR47162">
    <property type="entry name" value="OS02G0192300 PROTEIN"/>
    <property type="match status" value="1"/>
</dbReference>
<proteinExistence type="predicted"/>
<organism evidence="2 3">
    <name type="scientific">Trifolium medium</name>
    <dbReference type="NCBI Taxonomy" id="97028"/>
    <lineage>
        <taxon>Eukaryota</taxon>
        <taxon>Viridiplantae</taxon>
        <taxon>Streptophyta</taxon>
        <taxon>Embryophyta</taxon>
        <taxon>Tracheophyta</taxon>
        <taxon>Spermatophyta</taxon>
        <taxon>Magnoliopsida</taxon>
        <taxon>eudicotyledons</taxon>
        <taxon>Gunneridae</taxon>
        <taxon>Pentapetalae</taxon>
        <taxon>rosids</taxon>
        <taxon>fabids</taxon>
        <taxon>Fabales</taxon>
        <taxon>Fabaceae</taxon>
        <taxon>Papilionoideae</taxon>
        <taxon>50 kb inversion clade</taxon>
        <taxon>NPAAA clade</taxon>
        <taxon>Hologalegina</taxon>
        <taxon>IRL clade</taxon>
        <taxon>Trifolieae</taxon>
        <taxon>Trifolium</taxon>
    </lineage>
</organism>
<sequence>KAVLSVLKEVTEGVQSNPNKGMKKKIVISISDIIMKQCRIVLRRAAAADDSKVFCNLLGRKLINSSDNDDEGLLGTPAMVARPLDFRTIDLRLASGAYGGSCEAFLEDVRE</sequence>
<dbReference type="PANTHER" id="PTHR47162:SF8">
    <property type="entry name" value="METHYL-CPG-BINDING DOMAIN-CONTAINING PROTEIN 9"/>
    <property type="match status" value="1"/>
</dbReference>
<protein>
    <submittedName>
        <fullName evidence="2">Methyl-CpG-binding domain-containing protein 9-like</fullName>
    </submittedName>
</protein>
<comment type="caution">
    <text evidence="2">The sequence shown here is derived from an EMBL/GenBank/DDBJ whole genome shotgun (WGS) entry which is preliminary data.</text>
</comment>
<name>A0A392NVK0_9FABA</name>
<dbReference type="EMBL" id="LXQA010053455">
    <property type="protein sequence ID" value="MCI03843.1"/>
    <property type="molecule type" value="Genomic_DNA"/>
</dbReference>
<feature type="non-terminal residue" evidence="2">
    <location>
        <position position="111"/>
    </location>
</feature>
<evidence type="ECO:0000256" key="1">
    <source>
        <dbReference type="ARBA" id="ARBA00023117"/>
    </source>
</evidence>
<gene>
    <name evidence="2" type="ORF">A2U01_0024884</name>
</gene>
<evidence type="ECO:0000313" key="3">
    <source>
        <dbReference type="Proteomes" id="UP000265520"/>
    </source>
</evidence>
<feature type="non-terminal residue" evidence="2">
    <location>
        <position position="1"/>
    </location>
</feature>
<evidence type="ECO:0000313" key="2">
    <source>
        <dbReference type="EMBL" id="MCI03843.1"/>
    </source>
</evidence>
<reference evidence="2 3" key="1">
    <citation type="journal article" date="2018" name="Front. Plant Sci.">
        <title>Red Clover (Trifolium pratense) and Zigzag Clover (T. medium) - A Picture of Genomic Similarities and Differences.</title>
        <authorList>
            <person name="Dluhosova J."/>
            <person name="Istvanek J."/>
            <person name="Nedelnik J."/>
            <person name="Repkova J."/>
        </authorList>
    </citation>
    <scope>NUCLEOTIDE SEQUENCE [LARGE SCALE GENOMIC DNA]</scope>
    <source>
        <strain evidence="3">cv. 10/8</strain>
        <tissue evidence="2">Leaf</tissue>
    </source>
</reference>